<reference evidence="3 4" key="1">
    <citation type="submission" date="2019-06" db="EMBL/GenBank/DDBJ databases">
        <title>A chromosomal-level reference genome of Carpinus fangiana (Coryloideae, Betulaceae).</title>
        <authorList>
            <person name="Yang X."/>
            <person name="Wang Z."/>
            <person name="Zhang L."/>
            <person name="Hao G."/>
            <person name="Liu J."/>
            <person name="Yang Y."/>
        </authorList>
    </citation>
    <scope>NUCLEOTIDE SEQUENCE [LARGE SCALE GENOMIC DNA]</scope>
    <source>
        <strain evidence="3">Cfa_2016G</strain>
        <tissue evidence="3">Leaf</tissue>
    </source>
</reference>
<keyword evidence="2" id="KW-0325">Glycoprotein</keyword>
<gene>
    <name evidence="3" type="ORF">FH972_017024</name>
</gene>
<dbReference type="OrthoDB" id="10045365at2759"/>
<keyword evidence="1" id="KW-0732">Signal</keyword>
<evidence type="ECO:0000256" key="2">
    <source>
        <dbReference type="ARBA" id="ARBA00023180"/>
    </source>
</evidence>
<evidence type="ECO:0000313" key="3">
    <source>
        <dbReference type="EMBL" id="KAE8099007.1"/>
    </source>
</evidence>
<dbReference type="PANTHER" id="PTHR22702">
    <property type="entry name" value="PROTEASE-ASSOCIATED DOMAIN-CONTAINING PROTEIN"/>
    <property type="match status" value="1"/>
</dbReference>
<dbReference type="Proteomes" id="UP000327013">
    <property type="component" value="Chromosome 7"/>
</dbReference>
<dbReference type="Gene3D" id="3.50.30.30">
    <property type="match status" value="1"/>
</dbReference>
<accession>A0A5N6RKL0</accession>
<dbReference type="PANTHER" id="PTHR22702:SF1">
    <property type="entry name" value="PROTEASE-ASSOCIATED DOMAIN-CONTAINING PROTEIN 1"/>
    <property type="match status" value="1"/>
</dbReference>
<name>A0A5N6RKL0_9ROSI</name>
<sequence>MALKAWNAQNGGVAAILIADDWIEPLIMIATIAYDFDYVQNLTLPSAFISKSFGDSIKKTLSSGEMVTKILIGL</sequence>
<dbReference type="AlphaFoldDB" id="A0A5N6RKL0"/>
<evidence type="ECO:0000256" key="1">
    <source>
        <dbReference type="ARBA" id="ARBA00022729"/>
    </source>
</evidence>
<evidence type="ECO:0000313" key="4">
    <source>
        <dbReference type="Proteomes" id="UP000327013"/>
    </source>
</evidence>
<dbReference type="EMBL" id="CM017327">
    <property type="protein sequence ID" value="KAE8099007.1"/>
    <property type="molecule type" value="Genomic_DNA"/>
</dbReference>
<keyword evidence="4" id="KW-1185">Reference proteome</keyword>
<organism evidence="3 4">
    <name type="scientific">Carpinus fangiana</name>
    <dbReference type="NCBI Taxonomy" id="176857"/>
    <lineage>
        <taxon>Eukaryota</taxon>
        <taxon>Viridiplantae</taxon>
        <taxon>Streptophyta</taxon>
        <taxon>Embryophyta</taxon>
        <taxon>Tracheophyta</taxon>
        <taxon>Spermatophyta</taxon>
        <taxon>Magnoliopsida</taxon>
        <taxon>eudicotyledons</taxon>
        <taxon>Gunneridae</taxon>
        <taxon>Pentapetalae</taxon>
        <taxon>rosids</taxon>
        <taxon>fabids</taxon>
        <taxon>Fagales</taxon>
        <taxon>Betulaceae</taxon>
        <taxon>Carpinus</taxon>
    </lineage>
</organism>
<protein>
    <submittedName>
        <fullName evidence="3">Uncharacterized protein</fullName>
    </submittedName>
</protein>
<proteinExistence type="predicted"/>